<dbReference type="Gene3D" id="2.30.40.10">
    <property type="entry name" value="Urease, subunit C, domain 1"/>
    <property type="match status" value="1"/>
</dbReference>
<dbReference type="RefSeq" id="WP_310070790.1">
    <property type="nucleotide sequence ID" value="NZ_JAVDVX010000002.1"/>
</dbReference>
<dbReference type="Gene3D" id="3.20.20.140">
    <property type="entry name" value="Metal-dependent hydrolases"/>
    <property type="match status" value="1"/>
</dbReference>
<evidence type="ECO:0000256" key="3">
    <source>
        <dbReference type="ARBA" id="ARBA00022801"/>
    </source>
</evidence>
<comment type="caution">
    <text evidence="5">Lacks conserved residue(s) required for the propagation of feature annotation.</text>
</comment>
<dbReference type="PANTHER" id="PTHR43794">
    <property type="entry name" value="AMINOHYDROLASE SSNA-RELATED"/>
    <property type="match status" value="1"/>
</dbReference>
<feature type="binding site" evidence="5">
    <location>
        <position position="313"/>
    </location>
    <ligand>
        <name>Zn(2+)</name>
        <dbReference type="ChEBI" id="CHEBI:29105"/>
    </ligand>
</feature>
<dbReference type="PANTHER" id="PTHR43794:SF11">
    <property type="entry name" value="AMIDOHYDROLASE-RELATED DOMAIN-CONTAINING PROTEIN"/>
    <property type="match status" value="1"/>
</dbReference>
<feature type="binding site" evidence="5">
    <location>
        <position position="198"/>
    </location>
    <ligand>
        <name>substrate</name>
    </ligand>
</feature>
<feature type="binding site" evidence="5">
    <location>
        <position position="225"/>
    </location>
    <ligand>
        <name>Zn(2+)</name>
        <dbReference type="ChEBI" id="CHEBI:29105"/>
    </ligand>
</feature>
<dbReference type="CDD" id="cd01298">
    <property type="entry name" value="ATZ_TRZ_like"/>
    <property type="match status" value="1"/>
</dbReference>
<keyword evidence="4 5" id="KW-0862">Zinc</keyword>
<dbReference type="Pfam" id="PF01979">
    <property type="entry name" value="Amidohydro_1"/>
    <property type="match status" value="1"/>
</dbReference>
<feature type="binding site" evidence="5">
    <location>
        <position position="105"/>
    </location>
    <ligand>
        <name>substrate</name>
    </ligand>
</feature>
<evidence type="ECO:0000313" key="8">
    <source>
        <dbReference type="Proteomes" id="UP001253595"/>
    </source>
</evidence>
<proteinExistence type="inferred from homology"/>
<dbReference type="EMBL" id="JAVDVX010000002">
    <property type="protein sequence ID" value="MDR7089530.1"/>
    <property type="molecule type" value="Genomic_DNA"/>
</dbReference>
<accession>A0ABU1UWJ4</accession>
<dbReference type="GO" id="GO:0090614">
    <property type="term" value="F:5'-methylthioadenosine deaminase activity"/>
    <property type="evidence" value="ECO:0007669"/>
    <property type="project" value="UniProtKB-EC"/>
</dbReference>
<keyword evidence="3 5" id="KW-0378">Hydrolase</keyword>
<evidence type="ECO:0000259" key="6">
    <source>
        <dbReference type="Pfam" id="PF01979"/>
    </source>
</evidence>
<dbReference type="NCBIfam" id="NF006549">
    <property type="entry name" value="PRK09045.1"/>
    <property type="match status" value="1"/>
</dbReference>
<feature type="binding site" evidence="5">
    <location>
        <position position="313"/>
    </location>
    <ligand>
        <name>substrate</name>
    </ligand>
</feature>
<comment type="catalytic activity">
    <reaction evidence="5">
        <text>S-adenosyl-L-homocysteine + H2O + H(+) = S-inosyl-L-homocysteine + NH4(+)</text>
        <dbReference type="Rhea" id="RHEA:20716"/>
        <dbReference type="ChEBI" id="CHEBI:15377"/>
        <dbReference type="ChEBI" id="CHEBI:15378"/>
        <dbReference type="ChEBI" id="CHEBI:28938"/>
        <dbReference type="ChEBI" id="CHEBI:57856"/>
        <dbReference type="ChEBI" id="CHEBI:57985"/>
        <dbReference type="EC" id="3.5.4.28"/>
    </reaction>
</comment>
<dbReference type="InterPro" id="IPR032466">
    <property type="entry name" value="Metal_Hydrolase"/>
</dbReference>
<dbReference type="InterPro" id="IPR006680">
    <property type="entry name" value="Amidohydro-rel"/>
</dbReference>
<gene>
    <name evidence="5" type="primary">mtaD</name>
    <name evidence="7" type="ORF">J2X05_001536</name>
</gene>
<feature type="binding site" evidence="5">
    <location>
        <position position="78"/>
    </location>
    <ligand>
        <name>Zn(2+)</name>
        <dbReference type="ChEBI" id="CHEBI:29105"/>
    </ligand>
</feature>
<dbReference type="InterPro" id="IPR050287">
    <property type="entry name" value="MTA/SAH_deaminase"/>
</dbReference>
<comment type="cofactor">
    <cofactor evidence="5">
        <name>Zn(2+)</name>
        <dbReference type="ChEBI" id="CHEBI:29105"/>
    </cofactor>
    <text evidence="5">Binds 1 zinc ion per subunit.</text>
</comment>
<comment type="function">
    <text evidence="5">Catalyzes the deamination of 5-methylthioadenosine and S-adenosyl-L-homocysteine into 5-methylthioinosine and S-inosyl-L-homocysteine, respectively. Is also able to deaminate adenosine.</text>
</comment>
<organism evidence="7 8">
    <name type="scientific">Cellvibrio fibrivorans</name>
    <dbReference type="NCBI Taxonomy" id="126350"/>
    <lineage>
        <taxon>Bacteria</taxon>
        <taxon>Pseudomonadati</taxon>
        <taxon>Pseudomonadota</taxon>
        <taxon>Gammaproteobacteria</taxon>
        <taxon>Cellvibrionales</taxon>
        <taxon>Cellvibrionaceae</taxon>
        <taxon>Cellvibrio</taxon>
    </lineage>
</organism>
<name>A0ABU1UWJ4_9GAMM</name>
<comment type="caution">
    <text evidence="7">The sequence shown here is derived from an EMBL/GenBank/DDBJ whole genome shotgun (WGS) entry which is preliminary data.</text>
</comment>
<evidence type="ECO:0000256" key="2">
    <source>
        <dbReference type="ARBA" id="ARBA00022723"/>
    </source>
</evidence>
<protein>
    <recommendedName>
        <fullName evidence="5">5-methylthioadenosine/S-adenosylhomocysteine deaminase</fullName>
        <shortName evidence="5">MTA/SAH deaminase</shortName>
        <ecNumber evidence="5">3.5.4.28</ecNumber>
        <ecNumber evidence="5">3.5.4.31</ecNumber>
    </recommendedName>
</protein>
<keyword evidence="2 5" id="KW-0479">Metal-binding</keyword>
<comment type="catalytic activity">
    <reaction evidence="5">
        <text>S-methyl-5'-thioadenosine + H2O + H(+) = S-methyl-5'-thioinosine + NH4(+)</text>
        <dbReference type="Rhea" id="RHEA:25025"/>
        <dbReference type="ChEBI" id="CHEBI:15377"/>
        <dbReference type="ChEBI" id="CHEBI:15378"/>
        <dbReference type="ChEBI" id="CHEBI:17509"/>
        <dbReference type="ChEBI" id="CHEBI:28938"/>
        <dbReference type="ChEBI" id="CHEBI:48595"/>
        <dbReference type="EC" id="3.5.4.31"/>
    </reaction>
</comment>
<dbReference type="InterPro" id="IPR023512">
    <property type="entry name" value="Deaminase_MtaD/DadD"/>
</dbReference>
<dbReference type="HAMAP" id="MF_01281">
    <property type="entry name" value="MTA_SAH_deamin"/>
    <property type="match status" value="1"/>
</dbReference>
<dbReference type="InterPro" id="IPR011059">
    <property type="entry name" value="Metal-dep_hydrolase_composite"/>
</dbReference>
<feature type="binding site" evidence="5">
    <location>
        <position position="76"/>
    </location>
    <ligand>
        <name>Zn(2+)</name>
        <dbReference type="ChEBI" id="CHEBI:29105"/>
    </ligand>
</feature>
<evidence type="ECO:0000256" key="5">
    <source>
        <dbReference type="HAMAP-Rule" id="MF_01281"/>
    </source>
</evidence>
<feature type="binding site" evidence="5">
    <location>
        <position position="228"/>
    </location>
    <ligand>
        <name>substrate</name>
    </ligand>
</feature>
<comment type="similarity">
    <text evidence="5">Belongs to the metallo-dependent hydrolases superfamily. MTA/SAH deaminase family.</text>
</comment>
<feature type="domain" description="Amidohydrolase-related" evidence="6">
    <location>
        <begin position="67"/>
        <end position="416"/>
    </location>
</feature>
<evidence type="ECO:0000313" key="7">
    <source>
        <dbReference type="EMBL" id="MDR7089530.1"/>
    </source>
</evidence>
<reference evidence="7 8" key="1">
    <citation type="submission" date="2023-07" db="EMBL/GenBank/DDBJ databases">
        <title>Sorghum-associated microbial communities from plants grown in Nebraska, USA.</title>
        <authorList>
            <person name="Schachtman D."/>
        </authorList>
    </citation>
    <scope>NUCLEOTIDE SEQUENCE [LARGE SCALE GENOMIC DNA]</scope>
    <source>
        <strain evidence="7 8">BE190</strain>
    </source>
</reference>
<comment type="similarity">
    <text evidence="1">Belongs to the metallo-dependent hydrolases superfamily. ATZ/TRZ family.</text>
</comment>
<evidence type="ECO:0000256" key="1">
    <source>
        <dbReference type="ARBA" id="ARBA00006745"/>
    </source>
</evidence>
<dbReference type="EC" id="3.5.4.31" evidence="5"/>
<sequence length="445" mass="48574">MFTPTPEPHPIDLIIKARWIIPVVPENRVLENCAIAIDKGRILALVPSDEAGRRFTAAETINLGSHVLIPGLVNAHGHAAMSLLRGYADDQPLHTWLNDHIWPTESRWVGEEFVRDGTQLAMAEMIKTGTTCFADMYFYPEQAAQVCLDAKMRSQISFPIFDFATSWGLGADDYFAKGLNLHDSLRATDLVNIAFGPHAPYTVSDAPLQKIAVLAQEMDMPVQIHLHETAFEVEDSLNKFGKRPTQRLMELGLLSPLTQCVHMTQITDVDIVLLQQTGAHVVHCPESNLKLASGFCPVDKLLKAGINVALGTDGAASNNDLDLFSELKTAALLAKAVAGDAAALDAHTALRMATLNGAKALGMEEKIGSLETGKFADITAIDLSGLGTQPLYNPASQLVYTHSGQGVTHVWVQGKALLLNRQLQTLDEREILGKANWWRKQIATH</sequence>
<keyword evidence="8" id="KW-1185">Reference proteome</keyword>
<dbReference type="GO" id="GO:0050270">
    <property type="term" value="F:S-adenosylhomocysteine deaminase activity"/>
    <property type="evidence" value="ECO:0007669"/>
    <property type="project" value="UniProtKB-EC"/>
</dbReference>
<dbReference type="SUPFAM" id="SSF51556">
    <property type="entry name" value="Metallo-dependent hydrolases"/>
    <property type="match status" value="1"/>
</dbReference>
<dbReference type="EC" id="3.5.4.28" evidence="5"/>
<dbReference type="SUPFAM" id="SSF51338">
    <property type="entry name" value="Composite domain of metallo-dependent hydrolases"/>
    <property type="match status" value="1"/>
</dbReference>
<dbReference type="Proteomes" id="UP001253595">
    <property type="component" value="Unassembled WGS sequence"/>
</dbReference>
<evidence type="ECO:0000256" key="4">
    <source>
        <dbReference type="ARBA" id="ARBA00022833"/>
    </source>
</evidence>